<evidence type="ECO:0000313" key="2">
    <source>
        <dbReference type="EMBL" id="SFK87979.1"/>
    </source>
</evidence>
<keyword evidence="3" id="KW-1185">Reference proteome</keyword>
<name>A0A1I4D5A3_9EURY</name>
<reference evidence="3" key="1">
    <citation type="submission" date="2016-10" db="EMBL/GenBank/DDBJ databases">
        <authorList>
            <person name="Varghese N."/>
            <person name="Submissions S."/>
        </authorList>
    </citation>
    <scope>NUCLEOTIDE SEQUENCE [LARGE SCALE GENOMIC DNA]</scope>
    <source>
        <strain evidence="3">CGMCC 1.7738</strain>
    </source>
</reference>
<organism evidence="2 3">
    <name type="scientific">Halogranum rubrum</name>
    <dbReference type="NCBI Taxonomy" id="553466"/>
    <lineage>
        <taxon>Archaea</taxon>
        <taxon>Methanobacteriati</taxon>
        <taxon>Methanobacteriota</taxon>
        <taxon>Stenosarchaea group</taxon>
        <taxon>Halobacteria</taxon>
        <taxon>Halobacteriales</taxon>
        <taxon>Haloferacaceae</taxon>
    </lineage>
</organism>
<sequence length="227" mass="23417">MNRRHALASIATTIAVAGCLGSVPSSSGSAQDASTQTATTTERGTETDADERTKKTTGTDECTTPKSTATDAETETPSDATSTADTSGTSGTSSADLPDPPFAGMRTDPAATYVVGKQGGTTTTATSDGAHVVQIWNDGPDARSVSVVITGQKTGTQFDDTVEIAAGDHLNFVFETPDAYKVEVSGEGFSSTSSVDREWGECSTSMTTIRLRENGTEMRTTSQSGTC</sequence>
<accession>A0A1I4D5A3</accession>
<feature type="region of interest" description="Disordered" evidence="1">
    <location>
        <begin position="20"/>
        <end position="107"/>
    </location>
</feature>
<feature type="compositionally biased region" description="Low complexity" evidence="1">
    <location>
        <begin position="25"/>
        <end position="42"/>
    </location>
</feature>
<dbReference type="PROSITE" id="PS51257">
    <property type="entry name" value="PROKAR_LIPOPROTEIN"/>
    <property type="match status" value="1"/>
</dbReference>
<dbReference type="AlphaFoldDB" id="A0A1I4D5A3"/>
<feature type="compositionally biased region" description="Low complexity" evidence="1">
    <location>
        <begin position="75"/>
        <end position="95"/>
    </location>
</feature>
<gene>
    <name evidence="2" type="ORF">SAMN04487950_1600</name>
</gene>
<dbReference type="EMBL" id="FOTC01000001">
    <property type="protein sequence ID" value="SFK87979.1"/>
    <property type="molecule type" value="Genomic_DNA"/>
</dbReference>
<proteinExistence type="predicted"/>
<feature type="compositionally biased region" description="Basic and acidic residues" evidence="1">
    <location>
        <begin position="43"/>
        <end position="58"/>
    </location>
</feature>
<evidence type="ECO:0000313" key="3">
    <source>
        <dbReference type="Proteomes" id="UP000199607"/>
    </source>
</evidence>
<dbReference type="Proteomes" id="UP000199607">
    <property type="component" value="Unassembled WGS sequence"/>
</dbReference>
<protein>
    <submittedName>
        <fullName evidence="2">Uncharacterized protein</fullName>
    </submittedName>
</protein>
<evidence type="ECO:0000256" key="1">
    <source>
        <dbReference type="SAM" id="MobiDB-lite"/>
    </source>
</evidence>
<dbReference type="RefSeq" id="WP_089867952.1">
    <property type="nucleotide sequence ID" value="NZ_FOTC01000001.1"/>
</dbReference>